<comment type="subcellular location">
    <subcellularLocation>
        <location evidence="2">Cell inner membrane</location>
        <topology evidence="2">Multi-pass membrane protein</topology>
    </subcellularLocation>
</comment>
<evidence type="ECO:0000256" key="5">
    <source>
        <dbReference type="ARBA" id="ARBA00022475"/>
    </source>
</evidence>
<evidence type="ECO:0000256" key="13">
    <source>
        <dbReference type="ARBA" id="ARBA00022989"/>
    </source>
</evidence>
<feature type="transmembrane region" description="Helical" evidence="15">
    <location>
        <begin position="167"/>
        <end position="185"/>
    </location>
</feature>
<keyword evidence="14" id="KW-0902">Two-component regulatory system</keyword>
<dbReference type="InterPro" id="IPR036097">
    <property type="entry name" value="HisK_dim/P_sf"/>
</dbReference>
<keyword evidence="10" id="KW-0547">Nucleotide-binding</keyword>
<dbReference type="PANTHER" id="PTHR45436">
    <property type="entry name" value="SENSOR HISTIDINE KINASE YKOH"/>
    <property type="match status" value="1"/>
</dbReference>
<dbReference type="SUPFAM" id="SSF47384">
    <property type="entry name" value="Homodimeric domain of signal transducing histidine kinase"/>
    <property type="match status" value="1"/>
</dbReference>
<evidence type="ECO:0000256" key="9">
    <source>
        <dbReference type="ARBA" id="ARBA00022692"/>
    </source>
</evidence>
<dbReference type="CDD" id="cd00082">
    <property type="entry name" value="HisKA"/>
    <property type="match status" value="1"/>
</dbReference>
<evidence type="ECO:0000256" key="7">
    <source>
        <dbReference type="ARBA" id="ARBA00022553"/>
    </source>
</evidence>
<dbReference type="InterPro" id="IPR036890">
    <property type="entry name" value="HATPase_C_sf"/>
</dbReference>
<evidence type="ECO:0000256" key="6">
    <source>
        <dbReference type="ARBA" id="ARBA00022519"/>
    </source>
</evidence>
<keyword evidence="18" id="KW-1185">Reference proteome</keyword>
<keyword evidence="9 15" id="KW-0812">Transmembrane</keyword>
<evidence type="ECO:0000256" key="2">
    <source>
        <dbReference type="ARBA" id="ARBA00004429"/>
    </source>
</evidence>
<evidence type="ECO:0000256" key="3">
    <source>
        <dbReference type="ARBA" id="ARBA00012438"/>
    </source>
</evidence>
<dbReference type="SMART" id="SM00387">
    <property type="entry name" value="HATPase_c"/>
    <property type="match status" value="1"/>
</dbReference>
<evidence type="ECO:0000256" key="11">
    <source>
        <dbReference type="ARBA" id="ARBA00022777"/>
    </source>
</evidence>
<keyword evidence="6" id="KW-0997">Cell inner membrane</keyword>
<gene>
    <name evidence="17" type="primary">qseC</name>
    <name evidence="17" type="ORF">GCM10023211_20560</name>
</gene>
<evidence type="ECO:0000313" key="17">
    <source>
        <dbReference type="EMBL" id="GAA5113006.1"/>
    </source>
</evidence>
<evidence type="ECO:0000256" key="15">
    <source>
        <dbReference type="SAM" id="Phobius"/>
    </source>
</evidence>
<evidence type="ECO:0000256" key="4">
    <source>
        <dbReference type="ARBA" id="ARBA00017234"/>
    </source>
</evidence>
<dbReference type="InterPro" id="IPR005467">
    <property type="entry name" value="His_kinase_dom"/>
</dbReference>
<dbReference type="InterPro" id="IPR059132">
    <property type="entry name" value="QseC"/>
</dbReference>
<evidence type="ECO:0000256" key="14">
    <source>
        <dbReference type="ARBA" id="ARBA00023012"/>
    </source>
</evidence>
<dbReference type="NCBIfam" id="NF007664">
    <property type="entry name" value="PRK10337.1"/>
    <property type="match status" value="1"/>
</dbReference>
<dbReference type="Pfam" id="PF00512">
    <property type="entry name" value="HisKA"/>
    <property type="match status" value="1"/>
</dbReference>
<proteinExistence type="predicted"/>
<dbReference type="GO" id="GO:0016301">
    <property type="term" value="F:kinase activity"/>
    <property type="evidence" value="ECO:0007669"/>
    <property type="project" value="UniProtKB-KW"/>
</dbReference>
<dbReference type="Pfam" id="PF02518">
    <property type="entry name" value="HATPase_c"/>
    <property type="match status" value="1"/>
</dbReference>
<protein>
    <recommendedName>
        <fullName evidence="4">Sensor protein QseC</fullName>
        <ecNumber evidence="3">2.7.13.3</ecNumber>
    </recommendedName>
</protein>
<comment type="caution">
    <text evidence="17">The sequence shown here is derived from an EMBL/GenBank/DDBJ whole genome shotgun (WGS) entry which is preliminary data.</text>
</comment>
<evidence type="ECO:0000259" key="16">
    <source>
        <dbReference type="PROSITE" id="PS50109"/>
    </source>
</evidence>
<evidence type="ECO:0000256" key="12">
    <source>
        <dbReference type="ARBA" id="ARBA00022840"/>
    </source>
</evidence>
<dbReference type="InterPro" id="IPR003594">
    <property type="entry name" value="HATPase_dom"/>
</dbReference>
<evidence type="ECO:0000256" key="10">
    <source>
        <dbReference type="ARBA" id="ARBA00022741"/>
    </source>
</evidence>
<name>A0ABP9NA42_9GAMM</name>
<keyword evidence="7" id="KW-0597">Phosphoprotein</keyword>
<keyword evidence="13 15" id="KW-1133">Transmembrane helix</keyword>
<keyword evidence="15" id="KW-0472">Membrane</keyword>
<keyword evidence="12" id="KW-0067">ATP-binding</keyword>
<reference evidence="18" key="1">
    <citation type="journal article" date="2019" name="Int. J. Syst. Evol. Microbiol.">
        <title>The Global Catalogue of Microorganisms (GCM) 10K type strain sequencing project: providing services to taxonomists for standard genome sequencing and annotation.</title>
        <authorList>
            <consortium name="The Broad Institute Genomics Platform"/>
            <consortium name="The Broad Institute Genome Sequencing Center for Infectious Disease"/>
            <person name="Wu L."/>
            <person name="Ma J."/>
        </authorList>
    </citation>
    <scope>NUCLEOTIDE SEQUENCE [LARGE SCALE GENOMIC DNA]</scope>
    <source>
        <strain evidence="18">JCM 18050</strain>
    </source>
</reference>
<dbReference type="Gene3D" id="1.20.5.1040">
    <property type="entry name" value="Sensor protein qsec"/>
    <property type="match status" value="2"/>
</dbReference>
<dbReference type="SUPFAM" id="SSF55874">
    <property type="entry name" value="ATPase domain of HSP90 chaperone/DNA topoisomerase II/histidine kinase"/>
    <property type="match status" value="1"/>
</dbReference>
<keyword evidence="11 17" id="KW-0418">Kinase</keyword>
<accession>A0ABP9NA42</accession>
<dbReference type="InterPro" id="IPR050428">
    <property type="entry name" value="TCS_sensor_his_kinase"/>
</dbReference>
<evidence type="ECO:0000256" key="8">
    <source>
        <dbReference type="ARBA" id="ARBA00022679"/>
    </source>
</evidence>
<dbReference type="Gene3D" id="3.30.565.10">
    <property type="entry name" value="Histidine kinase-like ATPase, C-terminal domain"/>
    <property type="match status" value="1"/>
</dbReference>
<organism evidence="17 18">
    <name type="scientific">Orbus sasakiae</name>
    <dbReference type="NCBI Taxonomy" id="1078475"/>
    <lineage>
        <taxon>Bacteria</taxon>
        <taxon>Pseudomonadati</taxon>
        <taxon>Pseudomonadota</taxon>
        <taxon>Gammaproteobacteria</taxon>
        <taxon>Orbales</taxon>
        <taxon>Orbaceae</taxon>
        <taxon>Orbus</taxon>
    </lineage>
</organism>
<dbReference type="Gene3D" id="1.10.287.130">
    <property type="match status" value="1"/>
</dbReference>
<dbReference type="InterPro" id="IPR003661">
    <property type="entry name" value="HisK_dim/P_dom"/>
</dbReference>
<dbReference type="EC" id="2.7.13.3" evidence="3"/>
<dbReference type="RefSeq" id="WP_345491874.1">
    <property type="nucleotide sequence ID" value="NZ_BAABHY010000005.1"/>
</dbReference>
<keyword evidence="8" id="KW-0808">Transferase</keyword>
<dbReference type="EMBL" id="BAABHY010000005">
    <property type="protein sequence ID" value="GAA5113006.1"/>
    <property type="molecule type" value="Genomic_DNA"/>
</dbReference>
<sequence>MRSPSLRVKLILFITGMLFLACLITTCLSYFEVKSSLKQVFDSQQLLFAKRLATLNIHSSMTPQTSYVKFPKIKDDDIKALDYDDDALAFAIFNRQGEMILNDGEEGRKFYFYGGFFPTQKHRAMINEQGKWRILWLLSNDNRTIIAVGQKLNYQRNILIDLIFKQAITWLIIFIITTIFIVLFIGRSFQPIKVLANKIANRKPDEDTTIGMQGIAKEIQPFIQALNKLFSRISSMITHERQFISDAAHELRTPLAALRVQTEVAQLSSDDPVSQQRALNNLIIGIDRTTHLVDQLLTLSRLDSLEIQDELQDIRWLELIHHVVDELSPLAQQKQITIQIDELAAHQIIVGHPLLLSILVRNLINNAIRYIPHDSRITITIKQHMIVFSDNGPGVDADILARLGERFYRPAGQKEKGSGLGLSIVKKVAELHKITVSFDNQPQGGFVVTLNY</sequence>
<dbReference type="Proteomes" id="UP001500171">
    <property type="component" value="Unassembled WGS sequence"/>
</dbReference>
<evidence type="ECO:0000256" key="1">
    <source>
        <dbReference type="ARBA" id="ARBA00000085"/>
    </source>
</evidence>
<evidence type="ECO:0000313" key="18">
    <source>
        <dbReference type="Proteomes" id="UP001500171"/>
    </source>
</evidence>
<keyword evidence="5" id="KW-1003">Cell membrane</keyword>
<dbReference type="PROSITE" id="PS51257">
    <property type="entry name" value="PROKAR_LIPOPROTEIN"/>
    <property type="match status" value="1"/>
</dbReference>
<dbReference type="PROSITE" id="PS50109">
    <property type="entry name" value="HIS_KIN"/>
    <property type="match status" value="1"/>
</dbReference>
<feature type="domain" description="Histidine kinase" evidence="16">
    <location>
        <begin position="246"/>
        <end position="452"/>
    </location>
</feature>
<dbReference type="SMART" id="SM00388">
    <property type="entry name" value="HisKA"/>
    <property type="match status" value="1"/>
</dbReference>
<comment type="catalytic activity">
    <reaction evidence="1">
        <text>ATP + protein L-histidine = ADP + protein N-phospho-L-histidine.</text>
        <dbReference type="EC" id="2.7.13.3"/>
    </reaction>
</comment>
<dbReference type="PANTHER" id="PTHR45436:SF14">
    <property type="entry name" value="SENSOR PROTEIN QSEC"/>
    <property type="match status" value="1"/>
</dbReference>